<feature type="transmembrane region" description="Helical" evidence="3">
    <location>
        <begin position="28"/>
        <end position="45"/>
    </location>
</feature>
<keyword evidence="2 3" id="KW-0472">Membrane</keyword>
<feature type="transmembrane region" description="Helical" evidence="3">
    <location>
        <begin position="81"/>
        <end position="99"/>
    </location>
</feature>
<dbReference type="PANTHER" id="PTHR34295">
    <property type="entry name" value="BIOTIN TRANSPORTER BIOY"/>
    <property type="match status" value="1"/>
</dbReference>
<feature type="transmembrane region" description="Helical" evidence="3">
    <location>
        <begin position="52"/>
        <end position="69"/>
    </location>
</feature>
<evidence type="ECO:0000313" key="5">
    <source>
        <dbReference type="Proteomes" id="UP000266016"/>
    </source>
</evidence>
<dbReference type="RefSeq" id="WP_119115299.1">
    <property type="nucleotide sequence ID" value="NZ_QWVS01000002.1"/>
</dbReference>
<keyword evidence="3" id="KW-1133">Transmembrane helix</keyword>
<feature type="transmembrane region" description="Helical" evidence="3">
    <location>
        <begin position="151"/>
        <end position="170"/>
    </location>
</feature>
<dbReference type="PIRSF" id="PIRSF016661">
    <property type="entry name" value="BioY"/>
    <property type="match status" value="1"/>
</dbReference>
<comment type="caution">
    <text evidence="4">The sequence shown here is derived from an EMBL/GenBank/DDBJ whole genome shotgun (WGS) entry which is preliminary data.</text>
</comment>
<comment type="subcellular location">
    <subcellularLocation>
        <location evidence="2">Cell membrane</location>
        <topology evidence="2">Multi-pass membrane protein</topology>
    </subcellularLocation>
</comment>
<evidence type="ECO:0000256" key="1">
    <source>
        <dbReference type="ARBA" id="ARBA00010692"/>
    </source>
</evidence>
<keyword evidence="5" id="KW-1185">Reference proteome</keyword>
<comment type="similarity">
    <text evidence="1 2">Belongs to the BioY family.</text>
</comment>
<dbReference type="AlphaFoldDB" id="A0A398BKZ7"/>
<feature type="transmembrane region" description="Helical" evidence="3">
    <location>
        <begin position="111"/>
        <end position="131"/>
    </location>
</feature>
<evidence type="ECO:0000313" key="4">
    <source>
        <dbReference type="EMBL" id="RID89188.1"/>
    </source>
</evidence>
<dbReference type="Proteomes" id="UP000266016">
    <property type="component" value="Unassembled WGS sequence"/>
</dbReference>
<accession>A0A398BKZ7</accession>
<organism evidence="4 5">
    <name type="scientific">Peribacillus asahii</name>
    <dbReference type="NCBI Taxonomy" id="228899"/>
    <lineage>
        <taxon>Bacteria</taxon>
        <taxon>Bacillati</taxon>
        <taxon>Bacillota</taxon>
        <taxon>Bacilli</taxon>
        <taxon>Bacillales</taxon>
        <taxon>Bacillaceae</taxon>
        <taxon>Peribacillus</taxon>
    </lineage>
</organism>
<keyword evidence="2" id="KW-1003">Cell membrane</keyword>
<reference evidence="4 5" key="1">
    <citation type="submission" date="2018-08" db="EMBL/GenBank/DDBJ databases">
        <title>Bacillus jemisoniae sp. nov., Bacillus chryseoplanitiae sp. nov., Bacillus resnikiae sp. nov., and Bacillus frankliniae sp. nov., isolated from Viking spacecraft and associated surfaces.</title>
        <authorList>
            <person name="Seuylemezian A."/>
            <person name="Vaishampayan P."/>
        </authorList>
    </citation>
    <scope>NUCLEOTIDE SEQUENCE [LARGE SCALE GENOMIC DNA]</scope>
    <source>
        <strain evidence="4 5">MA001</strain>
    </source>
</reference>
<dbReference type="Pfam" id="PF02632">
    <property type="entry name" value="BioY"/>
    <property type="match status" value="1"/>
</dbReference>
<gene>
    <name evidence="4" type="ORF">D1953_01065</name>
</gene>
<dbReference type="Gene3D" id="1.10.1760.20">
    <property type="match status" value="1"/>
</dbReference>
<proteinExistence type="inferred from homology"/>
<keyword evidence="2" id="KW-0813">Transport</keyword>
<sequence length="198" mass="21935">MRAKTLAYISLFTALTVVGAYIKIPIPYIPFTLQIVPVYLAGALLGPRIGMLSQVCYVTIGLIGVPVFAEGGGFGYIFKPTFGYLLGYIAGATLNGYLIQKLQLQKIFSIFLANTATLSVVYLFGCAWLYGSMKWVIEKPLSIQDTLFFGMILPIPGDLLLCVICSVLIYRLKPQIRRFILDSQTAQPTENKQKTNYL</sequence>
<evidence type="ECO:0000256" key="2">
    <source>
        <dbReference type="PIRNR" id="PIRNR016661"/>
    </source>
</evidence>
<dbReference type="InterPro" id="IPR003784">
    <property type="entry name" value="BioY"/>
</dbReference>
<keyword evidence="3" id="KW-0812">Transmembrane</keyword>
<protein>
    <recommendedName>
        <fullName evidence="2">Biotin transporter</fullName>
    </recommendedName>
</protein>
<dbReference type="PANTHER" id="PTHR34295:SF1">
    <property type="entry name" value="BIOTIN TRANSPORTER BIOY"/>
    <property type="match status" value="1"/>
</dbReference>
<dbReference type="GO" id="GO:0015225">
    <property type="term" value="F:biotin transmembrane transporter activity"/>
    <property type="evidence" value="ECO:0007669"/>
    <property type="project" value="UniProtKB-UniRule"/>
</dbReference>
<feature type="transmembrane region" description="Helical" evidence="3">
    <location>
        <begin position="5"/>
        <end position="22"/>
    </location>
</feature>
<name>A0A398BKZ7_9BACI</name>
<dbReference type="EMBL" id="QWVS01000002">
    <property type="protein sequence ID" value="RID89188.1"/>
    <property type="molecule type" value="Genomic_DNA"/>
</dbReference>
<dbReference type="GO" id="GO:0005886">
    <property type="term" value="C:plasma membrane"/>
    <property type="evidence" value="ECO:0007669"/>
    <property type="project" value="UniProtKB-SubCell"/>
</dbReference>
<evidence type="ECO:0000256" key="3">
    <source>
        <dbReference type="SAM" id="Phobius"/>
    </source>
</evidence>